<dbReference type="eggNOG" id="ENOG50301DU">
    <property type="taxonomic scope" value="Bacteria"/>
</dbReference>
<dbReference type="EMBL" id="CP003630">
    <property type="protein sequence ID" value="AFZ15981.1"/>
    <property type="molecule type" value="Genomic_DNA"/>
</dbReference>
<dbReference type="OrthoDB" id="65486at2"/>
<dbReference type="Pfam" id="PF14328">
    <property type="entry name" value="DUF4385"/>
    <property type="match status" value="1"/>
</dbReference>
<feature type="compositionally biased region" description="Basic residues" evidence="1">
    <location>
        <begin position="93"/>
        <end position="105"/>
    </location>
</feature>
<reference evidence="2 3" key="1">
    <citation type="submission" date="2012-06" db="EMBL/GenBank/DDBJ databases">
        <title>Finished chromosome of genome of Microcoleus sp. PCC 7113.</title>
        <authorList>
            <consortium name="US DOE Joint Genome Institute"/>
            <person name="Gugger M."/>
            <person name="Coursin T."/>
            <person name="Rippka R."/>
            <person name="Tandeau De Marsac N."/>
            <person name="Huntemann M."/>
            <person name="Wei C.-L."/>
            <person name="Han J."/>
            <person name="Detter J.C."/>
            <person name="Han C."/>
            <person name="Tapia R."/>
            <person name="Chen A."/>
            <person name="Kyrpides N."/>
            <person name="Mavromatis K."/>
            <person name="Markowitz V."/>
            <person name="Szeto E."/>
            <person name="Ivanova N."/>
            <person name="Pagani I."/>
            <person name="Pati A."/>
            <person name="Goodwin L."/>
            <person name="Nordberg H.P."/>
            <person name="Cantor M.N."/>
            <person name="Hua S.X."/>
            <person name="Woyke T."/>
            <person name="Kerfeld C.A."/>
        </authorList>
    </citation>
    <scope>NUCLEOTIDE SEQUENCE [LARGE SCALE GENOMIC DNA]</scope>
    <source>
        <strain evidence="2 3">PCC 7113</strain>
    </source>
</reference>
<evidence type="ECO:0000256" key="1">
    <source>
        <dbReference type="SAM" id="MobiDB-lite"/>
    </source>
</evidence>
<protein>
    <recommendedName>
        <fullName evidence="4">Cytoplasmic protein</fullName>
    </recommendedName>
</protein>
<dbReference type="Proteomes" id="UP000010471">
    <property type="component" value="Chromosome"/>
</dbReference>
<keyword evidence="3" id="KW-1185">Reference proteome</keyword>
<dbReference type="AlphaFoldDB" id="K9W824"/>
<dbReference type="RefSeq" id="WP_015180145.1">
    <property type="nucleotide sequence ID" value="NC_019738.1"/>
</dbReference>
<feature type="compositionally biased region" description="Basic and acidic residues" evidence="1">
    <location>
        <begin position="106"/>
        <end position="125"/>
    </location>
</feature>
<evidence type="ECO:0008006" key="4">
    <source>
        <dbReference type="Google" id="ProtNLM"/>
    </source>
</evidence>
<proteinExistence type="predicted"/>
<feature type="region of interest" description="Disordered" evidence="1">
    <location>
        <begin position="93"/>
        <end position="125"/>
    </location>
</feature>
<organism evidence="2 3">
    <name type="scientific">Allocoleopsis franciscana PCC 7113</name>
    <dbReference type="NCBI Taxonomy" id="1173027"/>
    <lineage>
        <taxon>Bacteria</taxon>
        <taxon>Bacillati</taxon>
        <taxon>Cyanobacteriota</taxon>
        <taxon>Cyanophyceae</taxon>
        <taxon>Coleofasciculales</taxon>
        <taxon>Coleofasciculaceae</taxon>
        <taxon>Allocoleopsis</taxon>
        <taxon>Allocoleopsis franciscana</taxon>
    </lineage>
</organism>
<gene>
    <name evidence="2" type="ORF">Mic7113_0038</name>
</gene>
<name>K9W824_9CYAN</name>
<dbReference type="KEGG" id="mic:Mic7113_0038"/>
<accession>K9W824</accession>
<dbReference type="HOGENOM" id="CLU_079668_2_1_3"/>
<dbReference type="InterPro" id="IPR025494">
    <property type="entry name" value="DUF4385"/>
</dbReference>
<evidence type="ECO:0000313" key="2">
    <source>
        <dbReference type="EMBL" id="AFZ15981.1"/>
    </source>
</evidence>
<evidence type="ECO:0000313" key="3">
    <source>
        <dbReference type="Proteomes" id="UP000010471"/>
    </source>
</evidence>
<sequence>MTLFDYSLDFKTIDFRASPELYRVGKGEQGVLLVEPYKSEILPHWRFKTPEIARESSEKIYGMFLDYLHQDDFVGADMARKFLQMGYTRSRRYANHKSGRKYKHNPQKETSKEAQTKARKDILPNEVDPVKAECAKIFKQKWEQAKTNDQYIQLLKRHKARYEQE</sequence>
<dbReference type="STRING" id="1173027.Mic7113_0038"/>
<dbReference type="PATRIC" id="fig|1173027.3.peg.38"/>